<dbReference type="Pfam" id="PF10123">
    <property type="entry name" value="Mu-like_Pro"/>
    <property type="match status" value="1"/>
</dbReference>
<proteinExistence type="predicted"/>
<evidence type="ECO:0000313" key="1">
    <source>
        <dbReference type="EMBL" id="MFK4751449.1"/>
    </source>
</evidence>
<sequence>MNTQTSPVKTALCQATETELKTALCFELPADGSVPEWVKLIPAGQFQGFDQRAWVNDQPDQVLAVSLDGRKMPLDWEHSTQLKAPQGEQAPAAAWFDQLEARNGEIWGHLDWNEAGRSAVASGEYKYLSPVFDHTVDTNQVIRFVSAGLTNRPNLMLTALNSQHAHHTTEHNPLETAMDFAEFLTALAAAWQLPADTNAAAALNHAKQLNTDLATARNQQQPSLSQYVPRADYDQLLARASNAEQKLVDNAQAEKDQAIQAEVNAAVDEGKITPASKDFYVRACNSEGGLEEFRKFVETAPVIAGASGLDGKQHSNTSTAMNAEETLIAELFGNSAEDLKKYSN</sequence>
<dbReference type="Proteomes" id="UP001620597">
    <property type="component" value="Unassembled WGS sequence"/>
</dbReference>
<dbReference type="PIRSF" id="PIRSF016624">
    <property type="entry name" value="Mu_prophg_I"/>
    <property type="match status" value="1"/>
</dbReference>
<dbReference type="InterPro" id="IPR012106">
    <property type="entry name" value="Phage_Mu_Gp1"/>
</dbReference>
<dbReference type="GO" id="GO:0008233">
    <property type="term" value="F:peptidase activity"/>
    <property type="evidence" value="ECO:0007669"/>
    <property type="project" value="UniProtKB-KW"/>
</dbReference>
<name>A0ABW8NET5_9GAMM</name>
<organism evidence="1 2">
    <name type="scientific">Oceanobacter antarcticus</name>
    <dbReference type="NCBI Taxonomy" id="3133425"/>
    <lineage>
        <taxon>Bacteria</taxon>
        <taxon>Pseudomonadati</taxon>
        <taxon>Pseudomonadota</taxon>
        <taxon>Gammaproteobacteria</taxon>
        <taxon>Oceanospirillales</taxon>
        <taxon>Oceanospirillaceae</taxon>
        <taxon>Oceanobacter</taxon>
    </lineage>
</organism>
<keyword evidence="2" id="KW-1185">Reference proteome</keyword>
<keyword evidence="1" id="KW-0645">Protease</keyword>
<dbReference type="RefSeq" id="WP_416204906.1">
    <property type="nucleotide sequence ID" value="NZ_JBBKTX010000003.1"/>
</dbReference>
<dbReference type="EMBL" id="JBBKTX010000003">
    <property type="protein sequence ID" value="MFK4751449.1"/>
    <property type="molecule type" value="Genomic_DNA"/>
</dbReference>
<comment type="caution">
    <text evidence="1">The sequence shown here is derived from an EMBL/GenBank/DDBJ whole genome shotgun (WGS) entry which is preliminary data.</text>
</comment>
<evidence type="ECO:0000313" key="2">
    <source>
        <dbReference type="Proteomes" id="UP001620597"/>
    </source>
</evidence>
<protein>
    <submittedName>
        <fullName evidence="1">Phage protease</fullName>
    </submittedName>
</protein>
<reference evidence="1 2" key="1">
    <citation type="submission" date="2024-03" db="EMBL/GenBank/DDBJ databases">
        <title>High-quality draft genome sequence of Oceanobacter sp. wDCs-4.</title>
        <authorList>
            <person name="Dong C."/>
        </authorList>
    </citation>
    <scope>NUCLEOTIDE SEQUENCE [LARGE SCALE GENOMIC DNA]</scope>
    <source>
        <strain evidence="2">wDCs-4</strain>
    </source>
</reference>
<dbReference type="GO" id="GO:0006508">
    <property type="term" value="P:proteolysis"/>
    <property type="evidence" value="ECO:0007669"/>
    <property type="project" value="UniProtKB-KW"/>
</dbReference>
<accession>A0ABW8NET5</accession>
<keyword evidence="1" id="KW-0378">Hydrolase</keyword>
<gene>
    <name evidence="1" type="ORF">WG929_03400</name>
</gene>